<keyword evidence="2" id="KW-0489">Methyltransferase</keyword>
<dbReference type="Pfam" id="PF01189">
    <property type="entry name" value="Methyltr_RsmB-F"/>
    <property type="match status" value="1"/>
</dbReference>
<dbReference type="GO" id="GO:0006396">
    <property type="term" value="P:RNA processing"/>
    <property type="evidence" value="ECO:0007669"/>
    <property type="project" value="InterPro"/>
</dbReference>
<name>A0A381NNX5_9ZZZZ</name>
<evidence type="ECO:0000256" key="2">
    <source>
        <dbReference type="ARBA" id="ARBA00022603"/>
    </source>
</evidence>
<dbReference type="InterPro" id="IPR049560">
    <property type="entry name" value="MeTrfase_RsmB-F_NOP2_cat"/>
</dbReference>
<dbReference type="InterPro" id="IPR029063">
    <property type="entry name" value="SAM-dependent_MTases_sf"/>
</dbReference>
<dbReference type="InterPro" id="IPR023267">
    <property type="entry name" value="RCMT"/>
</dbReference>
<evidence type="ECO:0000256" key="1">
    <source>
        <dbReference type="ARBA" id="ARBA00007494"/>
    </source>
</evidence>
<feature type="non-terminal residue" evidence="7">
    <location>
        <position position="1"/>
    </location>
</feature>
<dbReference type="PROSITE" id="PS51686">
    <property type="entry name" value="SAM_MT_RSMB_NOP"/>
    <property type="match status" value="1"/>
</dbReference>
<protein>
    <recommendedName>
        <fullName evidence="6">SAM-dependent MTase RsmB/NOP-type domain-containing protein</fullName>
    </recommendedName>
</protein>
<dbReference type="GO" id="GO:0001510">
    <property type="term" value="P:RNA methylation"/>
    <property type="evidence" value="ECO:0007669"/>
    <property type="project" value="InterPro"/>
</dbReference>
<accession>A0A381NNX5</accession>
<reference evidence="7" key="1">
    <citation type="submission" date="2018-05" db="EMBL/GenBank/DDBJ databases">
        <authorList>
            <person name="Lanie J.A."/>
            <person name="Ng W.-L."/>
            <person name="Kazmierczak K.M."/>
            <person name="Andrzejewski T.M."/>
            <person name="Davidsen T.M."/>
            <person name="Wayne K.J."/>
            <person name="Tettelin H."/>
            <person name="Glass J.I."/>
            <person name="Rusch D."/>
            <person name="Podicherti R."/>
            <person name="Tsui H.-C.T."/>
            <person name="Winkler M.E."/>
        </authorList>
    </citation>
    <scope>NUCLEOTIDE SEQUENCE</scope>
</reference>
<dbReference type="CDD" id="cd02440">
    <property type="entry name" value="AdoMet_MTases"/>
    <property type="match status" value="1"/>
</dbReference>
<dbReference type="InterPro" id="IPR001678">
    <property type="entry name" value="MeTrfase_RsmB-F_NOP2_dom"/>
</dbReference>
<evidence type="ECO:0000256" key="5">
    <source>
        <dbReference type="ARBA" id="ARBA00022884"/>
    </source>
</evidence>
<dbReference type="PANTHER" id="PTHR22807">
    <property type="entry name" value="NOP2 YEAST -RELATED NOL1/NOP2/FMU SUN DOMAIN-CONTAINING"/>
    <property type="match status" value="1"/>
</dbReference>
<dbReference type="NCBIfam" id="TIGR00446">
    <property type="entry name" value="nop2p"/>
    <property type="match status" value="1"/>
</dbReference>
<organism evidence="7">
    <name type="scientific">marine metagenome</name>
    <dbReference type="NCBI Taxonomy" id="408172"/>
    <lineage>
        <taxon>unclassified sequences</taxon>
        <taxon>metagenomes</taxon>
        <taxon>ecological metagenomes</taxon>
    </lineage>
</organism>
<dbReference type="Gene3D" id="3.40.50.150">
    <property type="entry name" value="Vaccinia Virus protein VP39"/>
    <property type="match status" value="1"/>
</dbReference>
<feature type="domain" description="SAM-dependent MTase RsmB/NOP-type" evidence="6">
    <location>
        <begin position="17"/>
        <end position="299"/>
    </location>
</feature>
<evidence type="ECO:0000259" key="6">
    <source>
        <dbReference type="PROSITE" id="PS51686"/>
    </source>
</evidence>
<dbReference type="AlphaFoldDB" id="A0A381NNX5"/>
<dbReference type="InterPro" id="IPR011023">
    <property type="entry name" value="Nop2p"/>
</dbReference>
<proteinExistence type="inferred from homology"/>
<evidence type="ECO:0000256" key="4">
    <source>
        <dbReference type="ARBA" id="ARBA00022691"/>
    </source>
</evidence>
<dbReference type="EMBL" id="UINC01000488">
    <property type="protein sequence ID" value="SUZ56220.1"/>
    <property type="molecule type" value="Genomic_DNA"/>
</dbReference>
<dbReference type="Gene3D" id="3.30.70.1170">
    <property type="entry name" value="Sun protein, domain 3"/>
    <property type="match status" value="1"/>
</dbReference>
<dbReference type="GO" id="GO:0008757">
    <property type="term" value="F:S-adenosylmethionine-dependent methyltransferase activity"/>
    <property type="evidence" value="ECO:0007669"/>
    <property type="project" value="InterPro"/>
</dbReference>
<comment type="similarity">
    <text evidence="1">Belongs to the class I-like SAM-binding methyltransferase superfamily. RsmB/NOP family.</text>
</comment>
<keyword evidence="3" id="KW-0808">Transferase</keyword>
<gene>
    <name evidence="7" type="ORF">METZ01_LOCUS9074</name>
</gene>
<dbReference type="PROSITE" id="PS01153">
    <property type="entry name" value="NOL1_NOP2_SUN"/>
    <property type="match status" value="1"/>
</dbReference>
<keyword evidence="4" id="KW-0949">S-adenosyl-L-methionine</keyword>
<dbReference type="GO" id="GO:0008173">
    <property type="term" value="F:RNA methyltransferase activity"/>
    <property type="evidence" value="ECO:0007669"/>
    <property type="project" value="InterPro"/>
</dbReference>
<dbReference type="SUPFAM" id="SSF53335">
    <property type="entry name" value="S-adenosyl-L-methionine-dependent methyltransferases"/>
    <property type="match status" value="1"/>
</dbReference>
<dbReference type="PANTHER" id="PTHR22807:SF30">
    <property type="entry name" value="28S RRNA (CYTOSINE(4447)-C(5))-METHYLTRANSFERASE-RELATED"/>
    <property type="match status" value="1"/>
</dbReference>
<dbReference type="PRINTS" id="PR02008">
    <property type="entry name" value="RCMTFAMILY"/>
</dbReference>
<dbReference type="InterPro" id="IPR018314">
    <property type="entry name" value="RsmB/NOL1/NOP2-like_CS"/>
</dbReference>
<dbReference type="GO" id="GO:0003723">
    <property type="term" value="F:RNA binding"/>
    <property type="evidence" value="ECO:0007669"/>
    <property type="project" value="UniProtKB-KW"/>
</dbReference>
<evidence type="ECO:0000256" key="3">
    <source>
        <dbReference type="ARBA" id="ARBA00022679"/>
    </source>
</evidence>
<evidence type="ECO:0000313" key="7">
    <source>
        <dbReference type="EMBL" id="SUZ56220.1"/>
    </source>
</evidence>
<keyword evidence="5" id="KW-0694">RNA-binding</keyword>
<sequence length="486" mass="54040">VVDLARYRHVISDWDAFRKSAANPEPTVFRICRRRITPQELVDRLTEQGFRLRKKAGLPDFYEVEEGPRPVSLTLEHWLGLFYVQQASTGIAAPVLDPQPGERVLDLCAAPGGKTTHAAELMKNRGCLVAAELSENRIRGLLGNLYRLGISNVLVASGDGREAPEEALFDRVLVDAPCSGEGTLRRRSGRAPRQSSSFLGYVTKVQRRLLEKAIRVTKPGGTILYVTCTFAPEENEAVIDGILRDHPVEIDPIRLQIPCASGLTSFEGQRYDPELEGSVRIYPQHLDSGGLFMARLRRLDRSVGEDSSGAAEQGAEGWKSVPQLFPGNDPSDVAELVELATNDLKGRFGVSPARLDECKWILRGRRLWLHTMDEWPVDAWKTGVWRPISIGFRAVEFDSRGRPRPTNDLLRWLGHEVRSRVVDVNDTQLHQLVTQNSLSIPGDFLGPVALRHSEDVVGRGAMTQDGLKSEIPRARATDLSRALDID</sequence>